<comment type="caution">
    <text evidence="7">The sequence shown here is derived from an EMBL/GenBank/DDBJ whole genome shotgun (WGS) entry which is preliminary data.</text>
</comment>
<feature type="region of interest" description="Disordered" evidence="5">
    <location>
        <begin position="1"/>
        <end position="20"/>
    </location>
</feature>
<keyword evidence="2" id="KW-0863">Zinc-finger</keyword>
<evidence type="ECO:0000256" key="5">
    <source>
        <dbReference type="SAM" id="MobiDB-lite"/>
    </source>
</evidence>
<dbReference type="Gene3D" id="3.30.70.2330">
    <property type="match status" value="1"/>
</dbReference>
<evidence type="ECO:0000256" key="3">
    <source>
        <dbReference type="ARBA" id="ARBA00022801"/>
    </source>
</evidence>
<dbReference type="AlphaFoldDB" id="A0A833VGT2"/>
<feature type="domain" description="HIRAN" evidence="6">
    <location>
        <begin position="19"/>
        <end position="73"/>
    </location>
</feature>
<dbReference type="Pfam" id="PF08797">
    <property type="entry name" value="HIRAN"/>
    <property type="match status" value="1"/>
</dbReference>
<proteinExistence type="predicted"/>
<keyword evidence="8" id="KW-1185">Reference proteome</keyword>
<evidence type="ECO:0000256" key="2">
    <source>
        <dbReference type="ARBA" id="ARBA00022771"/>
    </source>
</evidence>
<feature type="region of interest" description="Disordered" evidence="5">
    <location>
        <begin position="169"/>
        <end position="190"/>
    </location>
</feature>
<dbReference type="OrthoDB" id="608866at2759"/>
<evidence type="ECO:0000313" key="7">
    <source>
        <dbReference type="EMBL" id="KAF3338216.1"/>
    </source>
</evidence>
<sequence length="542" mass="59663">MQYHYKSSNGQRLPNPPPGCPLSLQLEPSNPYHHNAIKVINDIDTRHLGYIVRETADVLTMLLKGNNNTFASARTFLSAPGTHNRNLDQDVISCQVLLFFAVPLHLVPPLPPQLRFHEDLSSPDFVLAGTPVALTGYTLHAFDEYKAQCMASLHLQTLLRPCSTNTNSPVHVRDSDATAPLEPPPQSQVQVPTDEVVIIDHSKRFDGTVESDNSVSGPPTNAETQLLDAEMNEVVCMKCKETGRGLFFQCDQNGCPVLIHESCIGGVVGHTCLFCLFLACRGERLRVKKGSDLYVALKSKYEQARKSAIRFFGKKTFMRLRELAGLDPLLPTQVQVPCNANMKCNTKEGREKEAVGTSTIIEKSASKEKKEKEAVGTRTIIEKSASKEKKEKEAVGMSTIIEKSASKEKKEKEAVGTSTIIEKSASKEKKEKEAVGTSTIIEKSASKDKKEKEAVGTSTIIEKSASKEKKEKEAVGTSTIIEKSASKEKKEKEAVGTSTIIEKSASKEKKEKVVGHGKRRLPPRLSLNRACKKRIQASSLPW</sequence>
<dbReference type="SUPFAM" id="SSF57903">
    <property type="entry name" value="FYVE/PHD zinc finger"/>
    <property type="match status" value="1"/>
</dbReference>
<dbReference type="InterPro" id="IPR011011">
    <property type="entry name" value="Znf_FYVE_PHD"/>
</dbReference>
<evidence type="ECO:0000256" key="4">
    <source>
        <dbReference type="ARBA" id="ARBA00022833"/>
    </source>
</evidence>
<protein>
    <submittedName>
        <fullName evidence="7">Dynein heavy chain-like protein</fullName>
    </submittedName>
</protein>
<dbReference type="InterPro" id="IPR014905">
    <property type="entry name" value="HIRAN"/>
</dbReference>
<dbReference type="Proteomes" id="UP000623129">
    <property type="component" value="Unassembled WGS sequence"/>
</dbReference>
<feature type="compositionally biased region" description="Basic and acidic residues" evidence="5">
    <location>
        <begin position="484"/>
        <end position="494"/>
    </location>
</feature>
<feature type="region of interest" description="Disordered" evidence="5">
    <location>
        <begin position="484"/>
        <end position="522"/>
    </location>
</feature>
<dbReference type="GO" id="GO:0016818">
    <property type="term" value="F:hydrolase activity, acting on acid anhydrides, in phosphorus-containing anhydrides"/>
    <property type="evidence" value="ECO:0007669"/>
    <property type="project" value="InterPro"/>
</dbReference>
<accession>A0A833VGT2</accession>
<keyword evidence="1" id="KW-0479">Metal-binding</keyword>
<evidence type="ECO:0000313" key="8">
    <source>
        <dbReference type="Proteomes" id="UP000623129"/>
    </source>
</evidence>
<dbReference type="EMBL" id="SWLB01000005">
    <property type="protein sequence ID" value="KAF3338216.1"/>
    <property type="molecule type" value="Genomic_DNA"/>
</dbReference>
<gene>
    <name evidence="7" type="ORF">FCM35_KLT17053</name>
</gene>
<dbReference type="GO" id="GO:0008270">
    <property type="term" value="F:zinc ion binding"/>
    <property type="evidence" value="ECO:0007669"/>
    <property type="project" value="UniProtKB-KW"/>
</dbReference>
<feature type="compositionally biased region" description="Basic and acidic residues" evidence="5">
    <location>
        <begin position="504"/>
        <end position="514"/>
    </location>
</feature>
<evidence type="ECO:0000259" key="6">
    <source>
        <dbReference type="Pfam" id="PF08797"/>
    </source>
</evidence>
<dbReference type="GO" id="GO:0003676">
    <property type="term" value="F:nucleic acid binding"/>
    <property type="evidence" value="ECO:0007669"/>
    <property type="project" value="InterPro"/>
</dbReference>
<reference evidence="7" key="1">
    <citation type="submission" date="2020-01" db="EMBL/GenBank/DDBJ databases">
        <title>Genome sequence of Kobresia littledalei, the first chromosome-level genome in the family Cyperaceae.</title>
        <authorList>
            <person name="Qu G."/>
        </authorList>
    </citation>
    <scope>NUCLEOTIDE SEQUENCE</scope>
    <source>
        <strain evidence="7">C.B.Clarke</strain>
        <tissue evidence="7">Leaf</tissue>
    </source>
</reference>
<keyword evidence="3" id="KW-0378">Hydrolase</keyword>
<organism evidence="7 8">
    <name type="scientific">Carex littledalei</name>
    <dbReference type="NCBI Taxonomy" id="544730"/>
    <lineage>
        <taxon>Eukaryota</taxon>
        <taxon>Viridiplantae</taxon>
        <taxon>Streptophyta</taxon>
        <taxon>Embryophyta</taxon>
        <taxon>Tracheophyta</taxon>
        <taxon>Spermatophyta</taxon>
        <taxon>Magnoliopsida</taxon>
        <taxon>Liliopsida</taxon>
        <taxon>Poales</taxon>
        <taxon>Cyperaceae</taxon>
        <taxon>Cyperoideae</taxon>
        <taxon>Cariceae</taxon>
        <taxon>Carex</taxon>
        <taxon>Carex subgen. Euthyceras</taxon>
    </lineage>
</organism>
<feature type="compositionally biased region" description="Polar residues" evidence="5">
    <location>
        <begin position="1"/>
        <end position="12"/>
    </location>
</feature>
<keyword evidence="4" id="KW-0862">Zinc</keyword>
<evidence type="ECO:0000256" key="1">
    <source>
        <dbReference type="ARBA" id="ARBA00022723"/>
    </source>
</evidence>
<name>A0A833VGT2_9POAL</name>